<dbReference type="EMBL" id="BAAARV010000004">
    <property type="protein sequence ID" value="GAA2328156.1"/>
    <property type="molecule type" value="Genomic_DNA"/>
</dbReference>
<organism evidence="1 2">
    <name type="scientific">Dactylosporangium salmoneum</name>
    <dbReference type="NCBI Taxonomy" id="53361"/>
    <lineage>
        <taxon>Bacteria</taxon>
        <taxon>Bacillati</taxon>
        <taxon>Actinomycetota</taxon>
        <taxon>Actinomycetes</taxon>
        <taxon>Micromonosporales</taxon>
        <taxon>Micromonosporaceae</taxon>
        <taxon>Dactylosporangium</taxon>
    </lineage>
</organism>
<protein>
    <submittedName>
        <fullName evidence="1">Uncharacterized protein</fullName>
    </submittedName>
</protein>
<name>A0ABP5SAY3_9ACTN</name>
<evidence type="ECO:0000313" key="2">
    <source>
        <dbReference type="Proteomes" id="UP001501444"/>
    </source>
</evidence>
<dbReference type="Proteomes" id="UP001501444">
    <property type="component" value="Unassembled WGS sequence"/>
</dbReference>
<evidence type="ECO:0000313" key="1">
    <source>
        <dbReference type="EMBL" id="GAA2328156.1"/>
    </source>
</evidence>
<reference evidence="2" key="1">
    <citation type="journal article" date="2019" name="Int. J. Syst. Evol. Microbiol.">
        <title>The Global Catalogue of Microorganisms (GCM) 10K type strain sequencing project: providing services to taxonomists for standard genome sequencing and annotation.</title>
        <authorList>
            <consortium name="The Broad Institute Genomics Platform"/>
            <consortium name="The Broad Institute Genome Sequencing Center for Infectious Disease"/>
            <person name="Wu L."/>
            <person name="Ma J."/>
        </authorList>
    </citation>
    <scope>NUCLEOTIDE SEQUENCE [LARGE SCALE GENOMIC DNA]</scope>
    <source>
        <strain evidence="2">JCM 3272</strain>
    </source>
</reference>
<gene>
    <name evidence="1" type="ORF">GCM10010170_004440</name>
</gene>
<keyword evidence="2" id="KW-1185">Reference proteome</keyword>
<sequence>MLVDCESCSVRGNACSNCVMTLLLDTPPAFHQLGAEEVRAIEVFELAGFEVTVLEPTHFEKTPIRPVPSPRRRRGRAA</sequence>
<dbReference type="RefSeq" id="WP_344610475.1">
    <property type="nucleotide sequence ID" value="NZ_BAAARV010000004.1"/>
</dbReference>
<comment type="caution">
    <text evidence="1">The sequence shown here is derived from an EMBL/GenBank/DDBJ whole genome shotgun (WGS) entry which is preliminary data.</text>
</comment>
<accession>A0ABP5SAY3</accession>
<proteinExistence type="predicted"/>